<dbReference type="AlphaFoldDB" id="A0A1T2XCE1"/>
<dbReference type="PANTHER" id="PTHR30349">
    <property type="entry name" value="PHAGE INTEGRASE-RELATED"/>
    <property type="match status" value="1"/>
</dbReference>
<evidence type="ECO:0000256" key="1">
    <source>
        <dbReference type="ARBA" id="ARBA00023172"/>
    </source>
</evidence>
<dbReference type="CDD" id="cd01192">
    <property type="entry name" value="INT_C_like_3"/>
    <property type="match status" value="1"/>
</dbReference>
<evidence type="ECO:0000313" key="3">
    <source>
        <dbReference type="EMBL" id="OPA77498.1"/>
    </source>
</evidence>
<accession>A0A1T2XCE1</accession>
<dbReference type="InterPro" id="IPR002104">
    <property type="entry name" value="Integrase_catalytic"/>
</dbReference>
<comment type="caution">
    <text evidence="3">The sequence shown here is derived from an EMBL/GenBank/DDBJ whole genome shotgun (WGS) entry which is preliminary data.</text>
</comment>
<dbReference type="InterPro" id="IPR050090">
    <property type="entry name" value="Tyrosine_recombinase_XerCD"/>
</dbReference>
<dbReference type="PROSITE" id="PS51898">
    <property type="entry name" value="TYR_RECOMBINASE"/>
    <property type="match status" value="1"/>
</dbReference>
<dbReference type="GO" id="GO:0003677">
    <property type="term" value="F:DNA binding"/>
    <property type="evidence" value="ECO:0007669"/>
    <property type="project" value="InterPro"/>
</dbReference>
<reference evidence="3 4" key="1">
    <citation type="submission" date="2017-01" db="EMBL/GenBank/DDBJ databases">
        <title>Genome analysis of Paenibacillus selenitrireducens ES3-24.</title>
        <authorList>
            <person name="Xu D."/>
            <person name="Yao R."/>
            <person name="Zheng S."/>
        </authorList>
    </citation>
    <scope>NUCLEOTIDE SEQUENCE [LARGE SCALE GENOMIC DNA]</scope>
    <source>
        <strain evidence="3 4">ES3-24</strain>
    </source>
</reference>
<dbReference type="SUPFAM" id="SSF56349">
    <property type="entry name" value="DNA breaking-rejoining enzymes"/>
    <property type="match status" value="1"/>
</dbReference>
<dbReference type="InterPro" id="IPR011010">
    <property type="entry name" value="DNA_brk_join_enz"/>
</dbReference>
<keyword evidence="1" id="KW-0233">DNA recombination</keyword>
<evidence type="ECO:0000313" key="4">
    <source>
        <dbReference type="Proteomes" id="UP000190188"/>
    </source>
</evidence>
<dbReference type="EMBL" id="MSZX01000005">
    <property type="protein sequence ID" value="OPA77498.1"/>
    <property type="molecule type" value="Genomic_DNA"/>
</dbReference>
<dbReference type="Proteomes" id="UP000190188">
    <property type="component" value="Unassembled WGS sequence"/>
</dbReference>
<evidence type="ECO:0000259" key="2">
    <source>
        <dbReference type="PROSITE" id="PS51898"/>
    </source>
</evidence>
<protein>
    <submittedName>
        <fullName evidence="3">Site-specific integrase</fullName>
    </submittedName>
</protein>
<organism evidence="3 4">
    <name type="scientific">Paenibacillus selenitireducens</name>
    <dbReference type="NCBI Taxonomy" id="1324314"/>
    <lineage>
        <taxon>Bacteria</taxon>
        <taxon>Bacillati</taxon>
        <taxon>Bacillota</taxon>
        <taxon>Bacilli</taxon>
        <taxon>Bacillales</taxon>
        <taxon>Paenibacillaceae</taxon>
        <taxon>Paenibacillus</taxon>
    </lineage>
</organism>
<dbReference type="Pfam" id="PF00589">
    <property type="entry name" value="Phage_integrase"/>
    <property type="match status" value="1"/>
</dbReference>
<feature type="domain" description="Tyr recombinase" evidence="2">
    <location>
        <begin position="1"/>
        <end position="176"/>
    </location>
</feature>
<sequence length="180" mass="21399">MEFVQPIRDPEILADIKDYLRGTNQRNYMMFMLGINTGLRISDLLKLRVRDVQGTHIVLKEQKTGKTKRILITPDLKKELNVYTEDKQPIEYLVKSREGINRPITRSMAYKILRSVADEFRLEEIGCHTLRKTFGYFFYQQYKDPAMLMKLFNHSSEKVTLRYIGIEQDTMDMHLKRFKV</sequence>
<gene>
    <name evidence="3" type="ORF">BVG16_13680</name>
</gene>
<dbReference type="InterPro" id="IPR013762">
    <property type="entry name" value="Integrase-like_cat_sf"/>
</dbReference>
<dbReference type="GO" id="GO:0015074">
    <property type="term" value="P:DNA integration"/>
    <property type="evidence" value="ECO:0007669"/>
    <property type="project" value="InterPro"/>
</dbReference>
<dbReference type="GO" id="GO:0006310">
    <property type="term" value="P:DNA recombination"/>
    <property type="evidence" value="ECO:0007669"/>
    <property type="project" value="UniProtKB-KW"/>
</dbReference>
<name>A0A1T2XCE1_9BACL</name>
<dbReference type="Gene3D" id="1.10.443.10">
    <property type="entry name" value="Intergrase catalytic core"/>
    <property type="match status" value="1"/>
</dbReference>
<dbReference type="STRING" id="1324314.BVG16_13680"/>
<keyword evidence="4" id="KW-1185">Reference proteome</keyword>
<dbReference type="OrthoDB" id="9788852at2"/>
<dbReference type="RefSeq" id="WP_078499239.1">
    <property type="nucleotide sequence ID" value="NZ_MSZX01000005.1"/>
</dbReference>
<dbReference type="PANTHER" id="PTHR30349:SF82">
    <property type="entry name" value="INTEGRASE_RECOMBINASE YOEC-RELATED"/>
    <property type="match status" value="1"/>
</dbReference>
<proteinExistence type="predicted"/>